<dbReference type="InterPro" id="IPR052913">
    <property type="entry name" value="Glycopeptide_resist_protein"/>
</dbReference>
<evidence type="ECO:0000256" key="1">
    <source>
        <dbReference type="SAM" id="MobiDB-lite"/>
    </source>
</evidence>
<name>A0ABN3QMP3_9ACTN</name>
<evidence type="ECO:0000313" key="2">
    <source>
        <dbReference type="EMBL" id="GAA2630346.1"/>
    </source>
</evidence>
<comment type="caution">
    <text evidence="2">The sequence shown here is derived from an EMBL/GenBank/DDBJ whole genome shotgun (WGS) entry which is preliminary data.</text>
</comment>
<dbReference type="PANTHER" id="PTHR35788:SF1">
    <property type="entry name" value="EXPORTED PROTEIN"/>
    <property type="match status" value="1"/>
</dbReference>
<gene>
    <name evidence="2" type="ORF">GCM10010411_80170</name>
</gene>
<organism evidence="2 3">
    <name type="scientific">Actinomadura fulvescens</name>
    <dbReference type="NCBI Taxonomy" id="46160"/>
    <lineage>
        <taxon>Bacteria</taxon>
        <taxon>Bacillati</taxon>
        <taxon>Actinomycetota</taxon>
        <taxon>Actinomycetes</taxon>
        <taxon>Streptosporangiales</taxon>
        <taxon>Thermomonosporaceae</taxon>
        <taxon>Actinomadura</taxon>
    </lineage>
</organism>
<dbReference type="Proteomes" id="UP001501509">
    <property type="component" value="Unassembled WGS sequence"/>
</dbReference>
<protein>
    <recommendedName>
        <fullName evidence="4">VanW family protein</fullName>
    </recommendedName>
</protein>
<dbReference type="InterPro" id="IPR007391">
    <property type="entry name" value="Vancomycin_resist_VanW"/>
</dbReference>
<dbReference type="EMBL" id="BAAATD010000015">
    <property type="protein sequence ID" value="GAA2630346.1"/>
    <property type="molecule type" value="Genomic_DNA"/>
</dbReference>
<sequence>MTAILLGTYLVAGIAPRSPGASAAEHSVRSAPAAPPLARGHRSAGGGPVVAGSADPVAAGRPISSYTTRFKAGEPRVRNIQLGAQALDGTLVGPGAVFSFNRVVGPRTRSRGYVPAPAIIGSRLVNDVGGGICQVSATLFNAVFQGGMEIRKWRAHSMWMPEYPQGREAAVAYPQLDLTWRNDTGRPVLIRASYTRASLTVSLWGTRRYDVGIERSKAYAFVPFTSSIDRRPGCVAMAGGRGFQVDVWRVLNSDGRRVRREKFHTAYQPQARVRCA</sequence>
<dbReference type="PANTHER" id="PTHR35788">
    <property type="entry name" value="EXPORTED PROTEIN-RELATED"/>
    <property type="match status" value="1"/>
</dbReference>
<evidence type="ECO:0000313" key="3">
    <source>
        <dbReference type="Proteomes" id="UP001501509"/>
    </source>
</evidence>
<feature type="region of interest" description="Disordered" evidence="1">
    <location>
        <begin position="19"/>
        <end position="53"/>
    </location>
</feature>
<keyword evidence="3" id="KW-1185">Reference proteome</keyword>
<reference evidence="2 3" key="1">
    <citation type="journal article" date="2019" name="Int. J. Syst. Evol. Microbiol.">
        <title>The Global Catalogue of Microorganisms (GCM) 10K type strain sequencing project: providing services to taxonomists for standard genome sequencing and annotation.</title>
        <authorList>
            <consortium name="The Broad Institute Genomics Platform"/>
            <consortium name="The Broad Institute Genome Sequencing Center for Infectious Disease"/>
            <person name="Wu L."/>
            <person name="Ma J."/>
        </authorList>
    </citation>
    <scope>NUCLEOTIDE SEQUENCE [LARGE SCALE GENOMIC DNA]</scope>
    <source>
        <strain evidence="2 3">JCM 6833</strain>
    </source>
</reference>
<proteinExistence type="predicted"/>
<accession>A0ABN3QMP3</accession>
<dbReference type="Pfam" id="PF04294">
    <property type="entry name" value="VanW"/>
    <property type="match status" value="1"/>
</dbReference>
<evidence type="ECO:0008006" key="4">
    <source>
        <dbReference type="Google" id="ProtNLM"/>
    </source>
</evidence>